<evidence type="ECO:0000313" key="1">
    <source>
        <dbReference type="EMBL" id="CAB5705349.1"/>
    </source>
</evidence>
<organism evidence="1 2">
    <name type="scientific">Comamonas aquatica</name>
    <dbReference type="NCBI Taxonomy" id="225991"/>
    <lineage>
        <taxon>Bacteria</taxon>
        <taxon>Pseudomonadati</taxon>
        <taxon>Pseudomonadota</taxon>
        <taxon>Betaproteobacteria</taxon>
        <taxon>Burkholderiales</taxon>
        <taxon>Comamonadaceae</taxon>
        <taxon>Comamonas</taxon>
    </lineage>
</organism>
<dbReference type="RefSeq" id="WP_234687457.1">
    <property type="nucleotide sequence ID" value="NZ_CAHPSC010000056.1"/>
</dbReference>
<name>A0AA35DA39_9BURK</name>
<reference evidence="1" key="1">
    <citation type="submission" date="2020-05" db="EMBL/GenBank/DDBJ databases">
        <authorList>
            <person name="Delgado-Blas J."/>
        </authorList>
    </citation>
    <scope>NUCLEOTIDE SEQUENCE</scope>
    <source>
        <strain evidence="1">BB1454</strain>
    </source>
</reference>
<gene>
    <name evidence="1" type="ORF">GHA_03130</name>
</gene>
<protein>
    <submittedName>
        <fullName evidence="1">Predicted transcriptional regulator</fullName>
    </submittedName>
</protein>
<dbReference type="Proteomes" id="UP000834458">
    <property type="component" value="Unassembled WGS sequence"/>
</dbReference>
<dbReference type="AlphaFoldDB" id="A0AA35DA39"/>
<accession>A0AA35DA39</accession>
<dbReference type="EMBL" id="CAHPSC010000056">
    <property type="protein sequence ID" value="CAB5705349.1"/>
    <property type="molecule type" value="Genomic_DNA"/>
</dbReference>
<evidence type="ECO:0000313" key="2">
    <source>
        <dbReference type="Proteomes" id="UP000834458"/>
    </source>
</evidence>
<sequence length="150" mass="16639">MSLADLDAPRLNTAGIAALLGCTRQHAADNVTKRVDFPPPCINVSNRMRSWLYRDVLAWLNPQGALDASRDEAIGHGILDADGLAKWLGCTRKHLSQSLLMRPDFPPPFLYASQRMRWWRASDVQAWCKDKGMAAEFAAPLARSHVVDGV</sequence>
<comment type="caution">
    <text evidence="1">The sequence shown here is derived from an EMBL/GenBank/DDBJ whole genome shotgun (WGS) entry which is preliminary data.</text>
</comment>
<proteinExistence type="predicted"/>